<organism evidence="1">
    <name type="scientific">Sinomonas puerhi</name>
    <dbReference type="NCBI Taxonomy" id="3238584"/>
    <lineage>
        <taxon>Bacteria</taxon>
        <taxon>Bacillati</taxon>
        <taxon>Actinomycetota</taxon>
        <taxon>Actinomycetes</taxon>
        <taxon>Micrococcales</taxon>
        <taxon>Micrococcaceae</taxon>
        <taxon>Sinomonas</taxon>
    </lineage>
</organism>
<dbReference type="RefSeq" id="WP_369046810.1">
    <property type="nucleotide sequence ID" value="NZ_CP163302.1"/>
</dbReference>
<proteinExistence type="predicted"/>
<evidence type="ECO:0000313" key="1">
    <source>
        <dbReference type="EMBL" id="XDP46495.1"/>
    </source>
</evidence>
<dbReference type="AlphaFoldDB" id="A0AB39L880"/>
<name>A0AB39L880_9MICC</name>
<dbReference type="Pfam" id="PF13835">
    <property type="entry name" value="DUF4194"/>
    <property type="match status" value="1"/>
</dbReference>
<accession>A0AB39L880</accession>
<dbReference type="KEGG" id="spue:AB5L97_05660"/>
<gene>
    <name evidence="1" type="ORF">AB5L97_05660</name>
</gene>
<dbReference type="EMBL" id="CP163302">
    <property type="protein sequence ID" value="XDP46495.1"/>
    <property type="molecule type" value="Genomic_DNA"/>
</dbReference>
<dbReference type="InterPro" id="IPR025449">
    <property type="entry name" value="JetB"/>
</dbReference>
<protein>
    <submittedName>
        <fullName evidence="1">DUF4194 domain-containing protein</fullName>
    </submittedName>
</protein>
<reference evidence="1" key="1">
    <citation type="submission" date="2024-07" db="EMBL/GenBank/DDBJ databases">
        <authorList>
            <person name="fu j."/>
        </authorList>
    </citation>
    <scope>NUCLEOTIDE SEQUENCE</scope>
    <source>
        <strain evidence="1">P10A9</strain>
    </source>
</reference>
<sequence>MSAGAAALPSSAPHPDELPAVVTRLFKGVLYREADEKLWQALGELSSHVQDYVSVLGLELFLDEAEGYAFLRSRDDADGALPRLVPRRQLTFNVSLLLALLRARLAEFDQRNDETRLVMTEEQLRDMLSVFLPESSNEARIMDQLATTIKKVVELGFLRRMRGDGRGQGDEYEVVRIIKAFVDAQWLEEFDARLADYRAALADGTANGKDGDGS</sequence>